<feature type="signal peptide" evidence="1">
    <location>
        <begin position="1"/>
        <end position="24"/>
    </location>
</feature>
<sequence precursor="true">MNFSRTCAAALVVLAANSTCLLFAKPAAEDPAAAATSQVVDQIVAENEPKPEPQPMTPGNLPDFLQKGIAWLIAAQHNDGGWGGGSHAQQSIIDPHVVQTDPATTAFTLLSLMRAGHTPVEGLYQSQAKRGLEYLLTAVEKSKIEGPLITDIEGTQPQIKLGRYVDTAMTSQYLSRMLPLVEQDEAMHKRVDSAIDKCLAKLQVSQQADGSWGQGGGWAPVLQSSLSCSALEIAAANGKEIDKDVLEKARNYQKGNFDSKSGKADASAAAGVELYAFNGSLRANAADAQEAQSRVYKAKAEGKLAASAPVDESSLRIAGVTGGAARKLAEAAEQNAAQIDRLGDEKLLSGFGNNGGEEYLSYLMTSESLVIAAKEKFQAWNGKMATRLEKVQNGDGSWSGHHCITSPVFCTAAVVQCLTTENDAEFLSDMARRTNSHHMADAGK</sequence>
<dbReference type="Proteomes" id="UP000318437">
    <property type="component" value="Unassembled WGS sequence"/>
</dbReference>
<dbReference type="OrthoDB" id="260797at2"/>
<keyword evidence="1" id="KW-0732">Signal</keyword>
<evidence type="ECO:0000256" key="1">
    <source>
        <dbReference type="SAM" id="SignalP"/>
    </source>
</evidence>
<dbReference type="AlphaFoldDB" id="A0A5C6CZX2"/>
<dbReference type="SUPFAM" id="SSF48239">
    <property type="entry name" value="Terpenoid cyclases/Protein prenyltransferases"/>
    <property type="match status" value="2"/>
</dbReference>
<dbReference type="Gene3D" id="1.50.10.20">
    <property type="match status" value="1"/>
</dbReference>
<keyword evidence="4" id="KW-1185">Reference proteome</keyword>
<proteinExistence type="predicted"/>
<accession>A0A5C6CZX2</accession>
<dbReference type="InterPro" id="IPR008930">
    <property type="entry name" value="Terpenoid_cyclase/PrenylTrfase"/>
</dbReference>
<dbReference type="Pfam" id="PF13243">
    <property type="entry name" value="SQHop_cyclase_C"/>
    <property type="match status" value="1"/>
</dbReference>
<dbReference type="RefSeq" id="WP_146448107.1">
    <property type="nucleotide sequence ID" value="NZ_SJPS01000001.1"/>
</dbReference>
<dbReference type="EMBL" id="SJPS01000001">
    <property type="protein sequence ID" value="TWU30150.1"/>
    <property type="molecule type" value="Genomic_DNA"/>
</dbReference>
<evidence type="ECO:0000313" key="4">
    <source>
        <dbReference type="Proteomes" id="UP000318437"/>
    </source>
</evidence>
<comment type="caution">
    <text evidence="3">The sequence shown here is derived from an EMBL/GenBank/DDBJ whole genome shotgun (WGS) entry which is preliminary data.</text>
</comment>
<dbReference type="InterPro" id="IPR032696">
    <property type="entry name" value="SQ_cyclase_C"/>
</dbReference>
<evidence type="ECO:0000259" key="2">
    <source>
        <dbReference type="Pfam" id="PF13243"/>
    </source>
</evidence>
<dbReference type="CDD" id="cd00688">
    <property type="entry name" value="ISOPREN_C2_like"/>
    <property type="match status" value="1"/>
</dbReference>
<name>A0A5C6CZX2_9BACT</name>
<evidence type="ECO:0000313" key="3">
    <source>
        <dbReference type="EMBL" id="TWU30150.1"/>
    </source>
</evidence>
<protein>
    <recommendedName>
        <fullName evidence="2">Squalene cyclase C-terminal domain-containing protein</fullName>
    </recommendedName>
</protein>
<feature type="domain" description="Squalene cyclase C-terminal" evidence="2">
    <location>
        <begin position="63"/>
        <end position="139"/>
    </location>
</feature>
<gene>
    <name evidence="3" type="ORF">Pla144_09360</name>
</gene>
<feature type="chain" id="PRO_5023048668" description="Squalene cyclase C-terminal domain-containing protein" evidence="1">
    <location>
        <begin position="25"/>
        <end position="444"/>
    </location>
</feature>
<organism evidence="3 4">
    <name type="scientific">Bythopirellula polymerisocia</name>
    <dbReference type="NCBI Taxonomy" id="2528003"/>
    <lineage>
        <taxon>Bacteria</taxon>
        <taxon>Pseudomonadati</taxon>
        <taxon>Planctomycetota</taxon>
        <taxon>Planctomycetia</taxon>
        <taxon>Pirellulales</taxon>
        <taxon>Lacipirellulaceae</taxon>
        <taxon>Bythopirellula</taxon>
    </lineage>
</organism>
<reference evidence="3 4" key="1">
    <citation type="submission" date="2019-02" db="EMBL/GenBank/DDBJ databases">
        <title>Deep-cultivation of Planctomycetes and their phenomic and genomic characterization uncovers novel biology.</title>
        <authorList>
            <person name="Wiegand S."/>
            <person name="Jogler M."/>
            <person name="Boedeker C."/>
            <person name="Pinto D."/>
            <person name="Vollmers J."/>
            <person name="Rivas-Marin E."/>
            <person name="Kohn T."/>
            <person name="Peeters S.H."/>
            <person name="Heuer A."/>
            <person name="Rast P."/>
            <person name="Oberbeckmann S."/>
            <person name="Bunk B."/>
            <person name="Jeske O."/>
            <person name="Meyerdierks A."/>
            <person name="Storesund J.E."/>
            <person name="Kallscheuer N."/>
            <person name="Luecker S."/>
            <person name="Lage O.M."/>
            <person name="Pohl T."/>
            <person name="Merkel B.J."/>
            <person name="Hornburger P."/>
            <person name="Mueller R.-W."/>
            <person name="Bruemmer F."/>
            <person name="Labrenz M."/>
            <person name="Spormann A.M."/>
            <person name="Op Den Camp H."/>
            <person name="Overmann J."/>
            <person name="Amann R."/>
            <person name="Jetten M.S.M."/>
            <person name="Mascher T."/>
            <person name="Medema M.H."/>
            <person name="Devos D.P."/>
            <person name="Kaster A.-K."/>
            <person name="Ovreas L."/>
            <person name="Rohde M."/>
            <person name="Galperin M.Y."/>
            <person name="Jogler C."/>
        </authorList>
    </citation>
    <scope>NUCLEOTIDE SEQUENCE [LARGE SCALE GENOMIC DNA]</scope>
    <source>
        <strain evidence="3 4">Pla144</strain>
    </source>
</reference>